<dbReference type="GO" id="GO:0004553">
    <property type="term" value="F:hydrolase activity, hydrolyzing O-glycosyl compounds"/>
    <property type="evidence" value="ECO:0007669"/>
    <property type="project" value="InterPro"/>
</dbReference>
<feature type="site" description="Important for catalytic activity, responsible for pKa modulation of the active site Glu and correct orientation of both the proton donor and substrate" evidence="4">
    <location>
        <position position="159"/>
    </location>
</feature>
<evidence type="ECO:0000256" key="1">
    <source>
        <dbReference type="ARBA" id="ARBA00009865"/>
    </source>
</evidence>
<keyword evidence="5" id="KW-0472">Membrane</keyword>
<keyword evidence="3" id="KW-0326">Glycosidase</keyword>
<dbReference type="SUPFAM" id="SSF75005">
    <property type="entry name" value="Arabinanase/levansucrase/invertase"/>
    <property type="match status" value="1"/>
</dbReference>
<organism evidence="7 8">
    <name type="scientific">Paenibacillus whitsoniae</name>
    <dbReference type="NCBI Taxonomy" id="2496558"/>
    <lineage>
        <taxon>Bacteria</taxon>
        <taxon>Bacillati</taxon>
        <taxon>Bacillota</taxon>
        <taxon>Bacilli</taxon>
        <taxon>Bacillales</taxon>
        <taxon>Paenibacillaceae</taxon>
        <taxon>Paenibacillus</taxon>
    </lineage>
</organism>
<dbReference type="InterPro" id="IPR006710">
    <property type="entry name" value="Glyco_hydro_43"/>
</dbReference>
<dbReference type="InterPro" id="IPR051795">
    <property type="entry name" value="Glycosyl_Hydrlase_43"/>
</dbReference>
<dbReference type="InterPro" id="IPR008979">
    <property type="entry name" value="Galactose-bd-like_sf"/>
</dbReference>
<dbReference type="Proteomes" id="UP000276128">
    <property type="component" value="Unassembled WGS sequence"/>
</dbReference>
<feature type="domain" description="CBM6" evidence="6">
    <location>
        <begin position="531"/>
        <end position="640"/>
    </location>
</feature>
<evidence type="ECO:0000256" key="3">
    <source>
        <dbReference type="ARBA" id="ARBA00023295"/>
    </source>
</evidence>
<accession>A0A430JGT8</accession>
<evidence type="ECO:0000256" key="4">
    <source>
        <dbReference type="PIRSR" id="PIRSR606710-2"/>
    </source>
</evidence>
<dbReference type="InterPro" id="IPR023296">
    <property type="entry name" value="Glyco_hydro_beta-prop_sf"/>
</dbReference>
<dbReference type="SUPFAM" id="SSF49785">
    <property type="entry name" value="Galactose-binding domain-like"/>
    <property type="match status" value="1"/>
</dbReference>
<sequence>MTKRRIRTKRILMGLGILCLLAIVIIMSFSGKRRGPMLNSTLGESYQNSLALEQEWPDYGIGDPYVMRYNGLYYLYCSTKDFRVGIKAWSSSDLIHWKYEGLVTDEPLTEGAYAPEVVYWNGFFYMYTSPAGKGHYVLRSESPIGPFTIQTGNLGLSIDGSVFIDDDGKWYFTHASDKGIIGHEMPDPYTMTAEKTLNAYLGHWTEGSMIIKRDGKYFITYTGNHVFSKGYRINYAVATDSPIGTYKVMENNPIVISTKQNFNGLGHSSSVIGPNLDAYYMFYHNLIGHSKEGPPVRMLNMDRIVFNGEKMGVLGDGTHFPQPVPRMPDFYDGVNKPLEKGLWDVRVKADETKWLSSKSTDKNRFTAEFNFRMNMENTREGEASFEIIFSYTDDNHFNSVRVDPVLRSISLLEMKDGKKNQIAIAELPQSMDFAKLHTIRVESDVRSTKIYFDQMNKLTVTDITAKSGKIGYAYRNVKPTLEFTAFSNEADGSSDFETAKPVPGSIEAVHYMAGKDQGFHVGHPVKGSVMREDDGVPIQSSEDGSNAVNMMGKGDWLAYRINVESDGIYGFDAMLKEDGNDNVVELQVDGKPQRFVLDDSQSEGNLWVKKHLGQIKLTQGEHILTVKLVKGKLNYRFLDIYRVTELPTEKLSNMFNQILPEDMYGKWVKHEEGYAVQTEGSDAKMYAGSDEWTDYRVEVDLKSTADSIEEAGLLFRVTNESEFPEQVRDSFMGYQLTFRNGRMILKKMNYDQDEVDSAPISFATGSIVHIAVDVNGATMKVYVNDSKQPALEWTDANAWMHGKIGIRSASPSWLFTNLSLVRR</sequence>
<evidence type="ECO:0000256" key="2">
    <source>
        <dbReference type="ARBA" id="ARBA00022801"/>
    </source>
</evidence>
<keyword evidence="2" id="KW-0378">Hydrolase</keyword>
<keyword evidence="8" id="KW-1185">Reference proteome</keyword>
<dbReference type="Gene3D" id="2.60.120.260">
    <property type="entry name" value="Galactose-binding domain-like"/>
    <property type="match status" value="1"/>
</dbReference>
<dbReference type="Gene3D" id="2.115.10.20">
    <property type="entry name" value="Glycosyl hydrolase domain, family 43"/>
    <property type="match status" value="1"/>
</dbReference>
<reference evidence="7 8" key="1">
    <citation type="submission" date="2018-12" db="EMBL/GenBank/DDBJ databases">
        <title>Bacillus ochoae sp. nov., Paenibacillus whitsoniae sp. nov., Paenibacillus spiritus sp. nov. Isolated from the Mars Exploration Rover during spacecraft assembly.</title>
        <authorList>
            <person name="Seuylemezian A."/>
            <person name="Vaishampayan P."/>
        </authorList>
    </citation>
    <scope>NUCLEOTIDE SEQUENCE [LARGE SCALE GENOMIC DNA]</scope>
    <source>
        <strain evidence="7 8">MER 54</strain>
    </source>
</reference>
<evidence type="ECO:0000259" key="6">
    <source>
        <dbReference type="Pfam" id="PF03422"/>
    </source>
</evidence>
<name>A0A430JGT8_9BACL</name>
<dbReference type="AlphaFoldDB" id="A0A430JGT8"/>
<gene>
    <name evidence="7" type="ORF">EJQ19_08805</name>
</gene>
<proteinExistence type="inferred from homology"/>
<keyword evidence="5" id="KW-1133">Transmembrane helix</keyword>
<dbReference type="Pfam" id="PF04616">
    <property type="entry name" value="Glyco_hydro_43"/>
    <property type="match status" value="1"/>
</dbReference>
<keyword evidence="5" id="KW-0812">Transmembrane</keyword>
<dbReference type="OrthoDB" id="9801455at2"/>
<dbReference type="PANTHER" id="PTHR42812">
    <property type="entry name" value="BETA-XYLOSIDASE"/>
    <property type="match status" value="1"/>
</dbReference>
<evidence type="ECO:0000313" key="8">
    <source>
        <dbReference type="Proteomes" id="UP000276128"/>
    </source>
</evidence>
<evidence type="ECO:0000313" key="7">
    <source>
        <dbReference type="EMBL" id="RTE10249.1"/>
    </source>
</evidence>
<dbReference type="GO" id="GO:0030246">
    <property type="term" value="F:carbohydrate binding"/>
    <property type="evidence" value="ECO:0007669"/>
    <property type="project" value="InterPro"/>
</dbReference>
<dbReference type="Pfam" id="PF03422">
    <property type="entry name" value="CBM_6"/>
    <property type="match status" value="1"/>
</dbReference>
<dbReference type="Gene3D" id="2.60.120.560">
    <property type="entry name" value="Exo-inulinase, domain 1"/>
    <property type="match status" value="2"/>
</dbReference>
<comment type="caution">
    <text evidence="7">The sequence shown here is derived from an EMBL/GenBank/DDBJ whole genome shotgun (WGS) entry which is preliminary data.</text>
</comment>
<evidence type="ECO:0000256" key="5">
    <source>
        <dbReference type="SAM" id="Phobius"/>
    </source>
</evidence>
<feature type="transmembrane region" description="Helical" evidence="5">
    <location>
        <begin position="12"/>
        <end position="31"/>
    </location>
</feature>
<dbReference type="GO" id="GO:0005975">
    <property type="term" value="P:carbohydrate metabolic process"/>
    <property type="evidence" value="ECO:0007669"/>
    <property type="project" value="InterPro"/>
</dbReference>
<comment type="similarity">
    <text evidence="1">Belongs to the glycosyl hydrolase 43 family.</text>
</comment>
<dbReference type="PANTHER" id="PTHR42812:SF12">
    <property type="entry name" value="BETA-XYLOSIDASE-RELATED"/>
    <property type="match status" value="1"/>
</dbReference>
<dbReference type="EMBL" id="RXHU01000022">
    <property type="protein sequence ID" value="RTE10249.1"/>
    <property type="molecule type" value="Genomic_DNA"/>
</dbReference>
<protein>
    <submittedName>
        <fullName evidence="7">Carbohydrate-binding protein</fullName>
    </submittedName>
</protein>
<dbReference type="CDD" id="cd08991">
    <property type="entry name" value="GH43_HoAraf43-like"/>
    <property type="match status" value="1"/>
</dbReference>
<dbReference type="InterPro" id="IPR005084">
    <property type="entry name" value="CBM6"/>
</dbReference>